<keyword evidence="3" id="KW-1185">Reference proteome</keyword>
<dbReference type="Proteomes" id="UP001390339">
    <property type="component" value="Unassembled WGS sequence"/>
</dbReference>
<evidence type="ECO:0000313" key="3">
    <source>
        <dbReference type="Proteomes" id="UP001390339"/>
    </source>
</evidence>
<feature type="region of interest" description="Disordered" evidence="1">
    <location>
        <begin position="1"/>
        <end position="28"/>
    </location>
</feature>
<dbReference type="PANTHER" id="PTHR38111">
    <property type="entry name" value="ZN(2)-C6 FUNGAL-TYPE DOMAIN-CONTAINING PROTEIN-RELATED"/>
    <property type="match status" value="1"/>
</dbReference>
<comment type="caution">
    <text evidence="2">The sequence shown here is derived from an EMBL/GenBank/DDBJ whole genome shotgun (WGS) entry which is preliminary data.</text>
</comment>
<proteinExistence type="predicted"/>
<dbReference type="InterPro" id="IPR053178">
    <property type="entry name" value="Osmoadaptation_assoc"/>
</dbReference>
<sequence>MIVTNQPIPMAPNSTRRKRRSRRKDGPDLIFVNTAESFRTGHENKDLRLVIRHQAARSGCRNRGRTRDDTMTEGDPQDGTVSVRDQPPPVPRILPSYNGYETMRIRFDFDITCLTSFTDIDFAANACSLLQHNLRRSGFSLQSLPTCFLAYLPSRYGSRPFLDDAMHCVAARAAHMVGLATSPTLHTALYSKALASLRVAVKARDSWLIPEVYCATRLLVLYETIGPPNQNALIFHSNAGIDLIKQMDPTSEMSAFNQILIRSQGPYIIAKAMFEREPTLFETSEWKRFFDTAASTETDADSQLIWKFMGAVSFLPGVLRDVHALHLEEHTPARKPSSDYMARGTDILERTERMYWAFQEGHRCYQRRPPYPSSLFDLPEAAESPGRIRLRGYFFNSMLFFCRLRATFIQNKAERAASEAEAQAFAARSLLATGRAQSLDPVLAWHLEERNSVSRSVVRTKEQWDAVREQEIEETGGVELAGFLLRRLQAWLGLWSEETLAAESHFKGVVGRP</sequence>
<dbReference type="PANTHER" id="PTHR38111:SF6">
    <property type="entry name" value="FINGER DOMAIN PROTEIN, PUTATIVE (AFU_ORTHOLOGUE AFUA_8G01940)-RELATED"/>
    <property type="match status" value="1"/>
</dbReference>
<organism evidence="2 3">
    <name type="scientific">Apiospora arundinis</name>
    <dbReference type="NCBI Taxonomy" id="335852"/>
    <lineage>
        <taxon>Eukaryota</taxon>
        <taxon>Fungi</taxon>
        <taxon>Dikarya</taxon>
        <taxon>Ascomycota</taxon>
        <taxon>Pezizomycotina</taxon>
        <taxon>Sordariomycetes</taxon>
        <taxon>Xylariomycetidae</taxon>
        <taxon>Amphisphaeriales</taxon>
        <taxon>Apiosporaceae</taxon>
        <taxon>Apiospora</taxon>
    </lineage>
</organism>
<feature type="region of interest" description="Disordered" evidence="1">
    <location>
        <begin position="58"/>
        <end position="92"/>
    </location>
</feature>
<gene>
    <name evidence="2" type="ORF">PGQ11_015013</name>
</gene>
<dbReference type="EMBL" id="JAPCWZ010000010">
    <property type="protein sequence ID" value="KAK8848533.1"/>
    <property type="molecule type" value="Genomic_DNA"/>
</dbReference>
<evidence type="ECO:0000313" key="2">
    <source>
        <dbReference type="EMBL" id="KAK8848533.1"/>
    </source>
</evidence>
<reference evidence="2 3" key="1">
    <citation type="journal article" date="2024" name="IMA Fungus">
        <title>Apiospora arundinis, a panoply of carbohydrate-active enzymes and secondary metabolites.</title>
        <authorList>
            <person name="Sorensen T."/>
            <person name="Petersen C."/>
            <person name="Muurmann A.T."/>
            <person name="Christiansen J.V."/>
            <person name="Brundto M.L."/>
            <person name="Overgaard C.K."/>
            <person name="Boysen A.T."/>
            <person name="Wollenberg R.D."/>
            <person name="Larsen T.O."/>
            <person name="Sorensen J.L."/>
            <person name="Nielsen K.L."/>
            <person name="Sondergaard T.E."/>
        </authorList>
    </citation>
    <scope>NUCLEOTIDE SEQUENCE [LARGE SCALE GENOMIC DNA]</scope>
    <source>
        <strain evidence="2 3">AAU 773</strain>
    </source>
</reference>
<accession>A0ABR2HKS3</accession>
<name>A0ABR2HKS3_9PEZI</name>
<evidence type="ECO:0000256" key="1">
    <source>
        <dbReference type="SAM" id="MobiDB-lite"/>
    </source>
</evidence>
<protein>
    <submittedName>
        <fullName evidence="2">Uncharacterized protein</fullName>
    </submittedName>
</protein>